<reference evidence="1 3" key="2">
    <citation type="submission" date="2017-12" db="EMBL/GenBank/DDBJ databases">
        <title>Genome sequence of Rhizobium sullae HCNT1 isolated from Sulla coronaria nodules and featuring peculiar denitrification phenotypes.</title>
        <authorList>
            <person name="De Diego-Diaz B."/>
            <person name="Treu L."/>
            <person name="Campanaro S."/>
            <person name="Da Silva Duarte V."/>
            <person name="Basaglia M."/>
            <person name="Favaro L."/>
            <person name="Casella S."/>
            <person name="Squartini A."/>
        </authorList>
    </citation>
    <scope>NUCLEOTIDE SEQUENCE [LARGE SCALE GENOMIC DNA]</scope>
    <source>
        <strain evidence="1 3">HCNT1</strain>
    </source>
</reference>
<dbReference type="Gene3D" id="3.30.2270.10">
    <property type="entry name" value="Folate-binding superfamily"/>
    <property type="match status" value="1"/>
</dbReference>
<accession>A0A2N0DEX6</accession>
<dbReference type="EMBL" id="PIQN01000003">
    <property type="protein sequence ID" value="PKA44647.1"/>
    <property type="molecule type" value="Genomic_DNA"/>
</dbReference>
<name>A0A2N0DEX6_RHISU</name>
<dbReference type="GO" id="GO:0008115">
    <property type="term" value="F:sarcosine oxidase activity"/>
    <property type="evidence" value="ECO:0007669"/>
    <property type="project" value="InterPro"/>
</dbReference>
<dbReference type="Proteomes" id="UP000232164">
    <property type="component" value="Unassembled WGS sequence"/>
</dbReference>
<dbReference type="EMBL" id="CP104144">
    <property type="protein sequence ID" value="UWU17843.1"/>
    <property type="molecule type" value="Genomic_DNA"/>
</dbReference>
<reference evidence="2" key="3">
    <citation type="submission" date="2022-09" db="EMBL/GenBank/DDBJ databases">
        <title>Australian commercial rhizobial inoculants.</title>
        <authorList>
            <person name="Kohlmeier M.G."/>
            <person name="O'Hara G.W."/>
            <person name="Colombi E."/>
            <person name="Ramsay J.P."/>
            <person name="Terpolilli J."/>
        </authorList>
    </citation>
    <scope>NUCLEOTIDE SEQUENCE</scope>
    <source>
        <strain evidence="2">WSM1592</strain>
        <plasmid evidence="2">pWSM1592_1</plasmid>
    </source>
</reference>
<dbReference type="InterPro" id="IPR006279">
    <property type="entry name" value="SoxD"/>
</dbReference>
<evidence type="ECO:0000313" key="3">
    <source>
        <dbReference type="Proteomes" id="UP000232164"/>
    </source>
</evidence>
<dbReference type="Pfam" id="PF04267">
    <property type="entry name" value="SoxD"/>
    <property type="match status" value="1"/>
</dbReference>
<reference evidence="1 3" key="1">
    <citation type="submission" date="2017-11" db="EMBL/GenBank/DDBJ databases">
        <authorList>
            <person name="Han C.G."/>
        </authorList>
    </citation>
    <scope>NUCLEOTIDE SEQUENCE [LARGE SCALE GENOMIC DNA]</scope>
    <source>
        <strain evidence="1 3">HCNT1</strain>
    </source>
</reference>
<sequence>MLRIECPCCGTRDHGEFRYGGDAAVERPAHDNSDPDAWYRYVYVRSNPKGLHQEFWQHVLGCRQWLVVERDTVTHSIRSVSFSRRQRA</sequence>
<evidence type="ECO:0000313" key="1">
    <source>
        <dbReference type="EMBL" id="PKA44647.1"/>
    </source>
</evidence>
<gene>
    <name evidence="1" type="ORF">CWR43_01960</name>
    <name evidence="2" type="ORF">N2599_21205</name>
</gene>
<dbReference type="STRING" id="1041146.GCA_000427985_05500"/>
<keyword evidence="2" id="KW-0614">Plasmid</keyword>
<geneLocation type="plasmid" evidence="2 4">
    <name>pWSM1592_1</name>
</geneLocation>
<keyword evidence="4" id="KW-1185">Reference proteome</keyword>
<dbReference type="AlphaFoldDB" id="A0A2N0DEX6"/>
<protein>
    <submittedName>
        <fullName evidence="1">Sarcosine oxidase subunit delta</fullName>
    </submittedName>
</protein>
<dbReference type="RefSeq" id="WP_084606710.1">
    <property type="nucleotide sequence ID" value="NZ_CP104144.1"/>
</dbReference>
<dbReference type="InterPro" id="IPR038561">
    <property type="entry name" value="SoxD_sf"/>
</dbReference>
<evidence type="ECO:0000313" key="4">
    <source>
        <dbReference type="Proteomes" id="UP001060123"/>
    </source>
</evidence>
<proteinExistence type="predicted"/>
<evidence type="ECO:0000313" key="2">
    <source>
        <dbReference type="EMBL" id="UWU17843.1"/>
    </source>
</evidence>
<dbReference type="Proteomes" id="UP001060123">
    <property type="component" value="Plasmid pWSM1592_1"/>
</dbReference>
<dbReference type="GO" id="GO:0046653">
    <property type="term" value="P:tetrahydrofolate metabolic process"/>
    <property type="evidence" value="ECO:0007669"/>
    <property type="project" value="InterPro"/>
</dbReference>
<organism evidence="1 3">
    <name type="scientific">Rhizobium sullae</name>
    <name type="common">Rhizobium hedysari</name>
    <dbReference type="NCBI Taxonomy" id="50338"/>
    <lineage>
        <taxon>Bacteria</taxon>
        <taxon>Pseudomonadati</taxon>
        <taxon>Pseudomonadota</taxon>
        <taxon>Alphaproteobacteria</taxon>
        <taxon>Hyphomicrobiales</taxon>
        <taxon>Rhizobiaceae</taxon>
        <taxon>Rhizobium/Agrobacterium group</taxon>
        <taxon>Rhizobium</taxon>
    </lineage>
</organism>